<gene>
    <name evidence="7" type="ORF">UY81_C0071G0004</name>
</gene>
<dbReference type="InterPro" id="IPR020058">
    <property type="entry name" value="Glu/Gln-tRNA-synth_Ib_cat-dom"/>
</dbReference>
<evidence type="ECO:0000256" key="4">
    <source>
        <dbReference type="ARBA" id="ARBA00023146"/>
    </source>
</evidence>
<reference evidence="7 8" key="1">
    <citation type="journal article" date="2015" name="Nature">
        <title>rRNA introns, odd ribosomes, and small enigmatic genomes across a large radiation of phyla.</title>
        <authorList>
            <person name="Brown C.T."/>
            <person name="Hug L.A."/>
            <person name="Thomas B.C."/>
            <person name="Sharon I."/>
            <person name="Castelle C.J."/>
            <person name="Singh A."/>
            <person name="Wilkins M.J."/>
            <person name="Williams K.H."/>
            <person name="Banfield J.F."/>
        </authorList>
    </citation>
    <scope>NUCLEOTIDE SEQUENCE [LARGE SCALE GENOMIC DNA]</scope>
</reference>
<dbReference type="InterPro" id="IPR049940">
    <property type="entry name" value="GluQ/Sye"/>
</dbReference>
<dbReference type="EMBL" id="LCRM01000071">
    <property type="protein sequence ID" value="KKW34528.1"/>
    <property type="molecule type" value="Genomic_DNA"/>
</dbReference>
<dbReference type="PANTHER" id="PTHR43311">
    <property type="entry name" value="GLUTAMATE--TRNA LIGASE"/>
    <property type="match status" value="1"/>
</dbReference>
<comment type="similarity">
    <text evidence="5">Belongs to the class-I aminoacyl-tRNA synthetase family.</text>
</comment>
<feature type="domain" description="Glutamyl/glutaminyl-tRNA synthetase class Ib catalytic" evidence="6">
    <location>
        <begin position="107"/>
        <end position="209"/>
    </location>
</feature>
<dbReference type="Proteomes" id="UP000034290">
    <property type="component" value="Unassembled WGS sequence"/>
</dbReference>
<feature type="domain" description="Glutamyl/glutaminyl-tRNA synthetase class Ib catalytic" evidence="6">
    <location>
        <begin position="6"/>
        <end position="106"/>
    </location>
</feature>
<dbReference type="InterPro" id="IPR014729">
    <property type="entry name" value="Rossmann-like_a/b/a_fold"/>
</dbReference>
<dbReference type="GO" id="GO:0005829">
    <property type="term" value="C:cytosol"/>
    <property type="evidence" value="ECO:0007669"/>
    <property type="project" value="TreeGrafter"/>
</dbReference>
<dbReference type="AlphaFoldDB" id="A0A0G1XTG8"/>
<dbReference type="GO" id="GO:0004818">
    <property type="term" value="F:glutamate-tRNA ligase activity"/>
    <property type="evidence" value="ECO:0007669"/>
    <property type="project" value="TreeGrafter"/>
</dbReference>
<organism evidence="7 8">
    <name type="scientific">Candidatus Giovannonibacteria bacterium GW2011_GWA2_53_7</name>
    <dbReference type="NCBI Taxonomy" id="1618650"/>
    <lineage>
        <taxon>Bacteria</taxon>
        <taxon>Candidatus Giovannoniibacteriota</taxon>
    </lineage>
</organism>
<dbReference type="GO" id="GO:0005524">
    <property type="term" value="F:ATP binding"/>
    <property type="evidence" value="ECO:0007669"/>
    <property type="project" value="UniProtKB-KW"/>
</dbReference>
<dbReference type="SUPFAM" id="SSF52374">
    <property type="entry name" value="Nucleotidylyl transferase"/>
    <property type="match status" value="1"/>
</dbReference>
<protein>
    <submittedName>
        <fullName evidence="7">Glutamate-tRNA ligase</fullName>
    </submittedName>
</protein>
<dbReference type="PROSITE" id="PS00178">
    <property type="entry name" value="AA_TRNA_LIGASE_I"/>
    <property type="match status" value="1"/>
</dbReference>
<dbReference type="InterPro" id="IPR000924">
    <property type="entry name" value="Glu/Gln-tRNA-synth"/>
</dbReference>
<dbReference type="PANTHER" id="PTHR43311:SF2">
    <property type="entry name" value="GLUTAMATE--TRNA LIGASE, MITOCHONDRIAL-RELATED"/>
    <property type="match status" value="1"/>
</dbReference>
<dbReference type="InterPro" id="IPR001412">
    <property type="entry name" value="aa-tRNA-synth_I_CS"/>
</dbReference>
<keyword evidence="5" id="KW-0648">Protein biosynthesis</keyword>
<sequence length="212" mass="24443">MTNSNIVTRFAPSPTGFFHLGGIRSALYNYLLARKHGGTFILRCEDTDPARSEKKYEDYFLEVFHWLGIEHDAYYRQSERTTIYREHLEKLIAEGKAYVSKEVPQEEGQREEVIRFKNPNKSVTFEDLVLGTITFDTTELGDFVIARDLDSPIYHFTVVVDDFLMGITHIIRGQEHVSNTPRQILIQEALGAPRPIYAHGSIILNAERKTRH</sequence>
<dbReference type="PRINTS" id="PR00987">
    <property type="entry name" value="TRNASYNTHGLU"/>
</dbReference>
<keyword evidence="1 5" id="KW-0436">Ligase</keyword>
<keyword evidence="2 5" id="KW-0547">Nucleotide-binding</keyword>
<keyword evidence="4 5" id="KW-0030">Aminoacyl-tRNA synthetase</keyword>
<proteinExistence type="inferred from homology"/>
<accession>A0A0G1XTG8</accession>
<evidence type="ECO:0000313" key="7">
    <source>
        <dbReference type="EMBL" id="KKW34528.1"/>
    </source>
</evidence>
<evidence type="ECO:0000313" key="8">
    <source>
        <dbReference type="Proteomes" id="UP000034290"/>
    </source>
</evidence>
<comment type="caution">
    <text evidence="7">The sequence shown here is derived from an EMBL/GenBank/DDBJ whole genome shotgun (WGS) entry which is preliminary data.</text>
</comment>
<evidence type="ECO:0000256" key="2">
    <source>
        <dbReference type="ARBA" id="ARBA00022741"/>
    </source>
</evidence>
<name>A0A0G1XTG8_9BACT</name>
<evidence type="ECO:0000256" key="1">
    <source>
        <dbReference type="ARBA" id="ARBA00022598"/>
    </source>
</evidence>
<evidence type="ECO:0000256" key="5">
    <source>
        <dbReference type="RuleBase" id="RU363037"/>
    </source>
</evidence>
<evidence type="ECO:0000259" key="6">
    <source>
        <dbReference type="Pfam" id="PF00749"/>
    </source>
</evidence>
<dbReference type="Pfam" id="PF00749">
    <property type="entry name" value="tRNA-synt_1c"/>
    <property type="match status" value="2"/>
</dbReference>
<dbReference type="GO" id="GO:0006424">
    <property type="term" value="P:glutamyl-tRNA aminoacylation"/>
    <property type="evidence" value="ECO:0007669"/>
    <property type="project" value="TreeGrafter"/>
</dbReference>
<keyword evidence="3 5" id="KW-0067">ATP-binding</keyword>
<dbReference type="Gene3D" id="3.40.50.620">
    <property type="entry name" value="HUPs"/>
    <property type="match status" value="2"/>
</dbReference>
<evidence type="ECO:0000256" key="3">
    <source>
        <dbReference type="ARBA" id="ARBA00022840"/>
    </source>
</evidence>